<evidence type="ECO:0000256" key="5">
    <source>
        <dbReference type="ARBA" id="ARBA00022679"/>
    </source>
</evidence>
<name>A0ABT5FAA2_9GAMM</name>
<protein>
    <recommendedName>
        <fullName evidence="3">purine-nucleoside phosphorylase</fullName>
        <ecNumber evidence="3">2.4.2.1</ecNumber>
    </recommendedName>
    <alternativeName>
        <fullName evidence="6">Inosine-guanosine phosphorylase</fullName>
    </alternativeName>
</protein>
<proteinExistence type="inferred from homology"/>
<keyword evidence="4" id="KW-0328">Glycosyltransferase</keyword>
<dbReference type="InterPro" id="IPR035994">
    <property type="entry name" value="Nucleoside_phosphorylase_sf"/>
</dbReference>
<evidence type="ECO:0000256" key="1">
    <source>
        <dbReference type="ARBA" id="ARBA00005058"/>
    </source>
</evidence>
<dbReference type="SUPFAM" id="SSF53167">
    <property type="entry name" value="Purine and uridine phosphorylases"/>
    <property type="match status" value="1"/>
</dbReference>
<evidence type="ECO:0000256" key="6">
    <source>
        <dbReference type="ARBA" id="ARBA00031036"/>
    </source>
</evidence>
<evidence type="ECO:0000256" key="4">
    <source>
        <dbReference type="ARBA" id="ARBA00022676"/>
    </source>
</evidence>
<dbReference type="Proteomes" id="UP001528411">
    <property type="component" value="Unassembled WGS sequence"/>
</dbReference>
<dbReference type="PANTHER" id="PTHR11904">
    <property type="entry name" value="METHYLTHIOADENOSINE/PURINE NUCLEOSIDE PHOSPHORYLASE"/>
    <property type="match status" value="1"/>
</dbReference>
<dbReference type="EMBL" id="JAQOMS010000002">
    <property type="protein sequence ID" value="MDC2888049.1"/>
    <property type="molecule type" value="Genomic_DNA"/>
</dbReference>
<reference evidence="8 9" key="1">
    <citation type="submission" date="2023-01" db="EMBL/GenBank/DDBJ databases">
        <title>Psychrosphaera sp. nov., isolated from marine algae.</title>
        <authorList>
            <person name="Bayburt H."/>
            <person name="Choi B.J."/>
            <person name="Kim J.M."/>
            <person name="Choi D.G."/>
            <person name="Jeon C.O."/>
        </authorList>
    </citation>
    <scope>NUCLEOTIDE SEQUENCE [LARGE SCALE GENOMIC DNA]</scope>
    <source>
        <strain evidence="8 9">G1-22</strain>
    </source>
</reference>
<evidence type="ECO:0000256" key="2">
    <source>
        <dbReference type="ARBA" id="ARBA00006751"/>
    </source>
</evidence>
<accession>A0ABT5FAA2</accession>
<evidence type="ECO:0000256" key="3">
    <source>
        <dbReference type="ARBA" id="ARBA00011886"/>
    </source>
</evidence>
<dbReference type="InterPro" id="IPR011268">
    <property type="entry name" value="Purine_phosphorylase"/>
</dbReference>
<comment type="pathway">
    <text evidence="1">Purine metabolism; purine nucleoside salvage.</text>
</comment>
<keyword evidence="9" id="KW-1185">Reference proteome</keyword>
<gene>
    <name evidence="8" type="ORF">PN838_03445</name>
</gene>
<comment type="caution">
    <text evidence="8">The sequence shown here is derived from an EMBL/GenBank/DDBJ whole genome shotgun (WGS) entry which is preliminary data.</text>
</comment>
<comment type="similarity">
    <text evidence="2">Belongs to the PNP/MTAP phosphorylase family.</text>
</comment>
<feature type="domain" description="Nucleoside phosphorylase" evidence="7">
    <location>
        <begin position="2"/>
        <end position="73"/>
    </location>
</feature>
<dbReference type="Gene3D" id="3.40.50.1580">
    <property type="entry name" value="Nucleoside phosphorylase domain"/>
    <property type="match status" value="1"/>
</dbReference>
<keyword evidence="5" id="KW-0808">Transferase</keyword>
<organism evidence="8 9">
    <name type="scientific">Psychrosphaera algicola</name>
    <dbReference type="NCBI Taxonomy" id="3023714"/>
    <lineage>
        <taxon>Bacteria</taxon>
        <taxon>Pseudomonadati</taxon>
        <taxon>Pseudomonadota</taxon>
        <taxon>Gammaproteobacteria</taxon>
        <taxon>Alteromonadales</taxon>
        <taxon>Pseudoalteromonadaceae</taxon>
        <taxon>Psychrosphaera</taxon>
    </lineage>
</organism>
<dbReference type="InterPro" id="IPR000845">
    <property type="entry name" value="Nucleoside_phosphorylase_d"/>
</dbReference>
<dbReference type="Pfam" id="PF01048">
    <property type="entry name" value="PNP_UDP_1"/>
    <property type="match status" value="1"/>
</dbReference>
<dbReference type="EC" id="2.4.2.1" evidence="3"/>
<evidence type="ECO:0000313" key="9">
    <source>
        <dbReference type="Proteomes" id="UP001528411"/>
    </source>
</evidence>
<sequence length="74" mass="7788">MNAYRILGADAVGMSTVPESILARHCGMNVCGVAAITNLAAGLSEHHLSHDETLSQGKIAGQNLRRLLTTFVAL</sequence>
<dbReference type="PANTHER" id="PTHR11904:SF9">
    <property type="entry name" value="PURINE NUCLEOSIDE PHOSPHORYLASE-RELATED"/>
    <property type="match status" value="1"/>
</dbReference>
<dbReference type="RefSeq" id="WP_272182505.1">
    <property type="nucleotide sequence ID" value="NZ_JAQOMS010000002.1"/>
</dbReference>
<evidence type="ECO:0000313" key="8">
    <source>
        <dbReference type="EMBL" id="MDC2888049.1"/>
    </source>
</evidence>
<evidence type="ECO:0000259" key="7">
    <source>
        <dbReference type="Pfam" id="PF01048"/>
    </source>
</evidence>